<protein>
    <submittedName>
        <fullName evidence="9">ABC transporter permease</fullName>
    </submittedName>
</protein>
<reference evidence="9 10" key="1">
    <citation type="submission" date="2014-06" db="EMBL/GenBank/DDBJ databases">
        <title>Rhizobium pelagicum/R2-400B4.</title>
        <authorList>
            <person name="Kimes N.E."/>
            <person name="Lopez-Perez M."/>
        </authorList>
    </citation>
    <scope>NUCLEOTIDE SEQUENCE [LARGE SCALE GENOMIC DNA]</scope>
    <source>
        <strain evidence="9 10">R2-400B4</strain>
    </source>
</reference>
<dbReference type="PANTHER" id="PTHR30193">
    <property type="entry name" value="ABC TRANSPORTER PERMEASE PROTEIN"/>
    <property type="match status" value="1"/>
</dbReference>
<comment type="similarity">
    <text evidence="7">Belongs to the binding-protein-dependent transport system permease family.</text>
</comment>
<keyword evidence="6 7" id="KW-0472">Membrane</keyword>
<dbReference type="InterPro" id="IPR035906">
    <property type="entry name" value="MetI-like_sf"/>
</dbReference>
<dbReference type="GO" id="GO:0005886">
    <property type="term" value="C:plasma membrane"/>
    <property type="evidence" value="ECO:0007669"/>
    <property type="project" value="UniProtKB-SubCell"/>
</dbReference>
<name>A0A922P2X9_9HYPH</name>
<gene>
    <name evidence="9" type="ORF">GV68_09230</name>
</gene>
<evidence type="ECO:0000256" key="3">
    <source>
        <dbReference type="ARBA" id="ARBA00022475"/>
    </source>
</evidence>
<evidence type="ECO:0000256" key="1">
    <source>
        <dbReference type="ARBA" id="ARBA00004651"/>
    </source>
</evidence>
<dbReference type="SUPFAM" id="SSF160964">
    <property type="entry name" value="MalF N-terminal region-like"/>
    <property type="match status" value="1"/>
</dbReference>
<evidence type="ECO:0000256" key="5">
    <source>
        <dbReference type="ARBA" id="ARBA00022989"/>
    </source>
</evidence>
<dbReference type="Gene3D" id="1.10.3720.10">
    <property type="entry name" value="MetI-like"/>
    <property type="match status" value="1"/>
</dbReference>
<keyword evidence="5 7" id="KW-1133">Transmembrane helix</keyword>
<comment type="caution">
    <text evidence="9">The sequence shown here is derived from an EMBL/GenBank/DDBJ whole genome shotgun (WGS) entry which is preliminary data.</text>
</comment>
<keyword evidence="4 7" id="KW-0812">Transmembrane</keyword>
<evidence type="ECO:0000256" key="7">
    <source>
        <dbReference type="RuleBase" id="RU363032"/>
    </source>
</evidence>
<dbReference type="PANTHER" id="PTHR30193:SF37">
    <property type="entry name" value="INNER MEMBRANE ABC TRANSPORTER PERMEASE PROTEIN YCJO"/>
    <property type="match status" value="1"/>
</dbReference>
<dbReference type="PROSITE" id="PS50928">
    <property type="entry name" value="ABC_TM1"/>
    <property type="match status" value="1"/>
</dbReference>
<dbReference type="CDD" id="cd06261">
    <property type="entry name" value="TM_PBP2"/>
    <property type="match status" value="1"/>
</dbReference>
<evidence type="ECO:0000256" key="6">
    <source>
        <dbReference type="ARBA" id="ARBA00023136"/>
    </source>
</evidence>
<evidence type="ECO:0000313" key="9">
    <source>
        <dbReference type="EMBL" id="KEQ10449.1"/>
    </source>
</evidence>
<keyword evidence="3" id="KW-1003">Cell membrane</keyword>
<evidence type="ECO:0000256" key="4">
    <source>
        <dbReference type="ARBA" id="ARBA00022692"/>
    </source>
</evidence>
<proteinExistence type="inferred from homology"/>
<dbReference type="InterPro" id="IPR051393">
    <property type="entry name" value="ABC_transporter_permease"/>
</dbReference>
<feature type="transmembrane region" description="Helical" evidence="7">
    <location>
        <begin position="283"/>
        <end position="310"/>
    </location>
</feature>
<evidence type="ECO:0000256" key="2">
    <source>
        <dbReference type="ARBA" id="ARBA00022448"/>
    </source>
</evidence>
<feature type="transmembrane region" description="Helical" evidence="7">
    <location>
        <begin position="392"/>
        <end position="417"/>
    </location>
</feature>
<sequence>MVGLAFMSPALVVLIGFFFLPVVLTAVFAFTNMSTSTGISGGSYVVTGNLLTALKENGVPVEIADALSKASFVVDPEGIAKARDAGTDPAFLAEIEQQLGGRTFTDERLFERELKTLQHRPRSIRDLKLAVDQFELSILNSRFTSESAARQAIATFLPSAPADTVDQIVEASYTGWTWTTANFKQLFSTSDTWRIVLNTVFYVAVTLSFTVFVGLFLAVTTFYLPAGAASAFSMLWLLPRITPIVLYAVMWKWFTWEGGFLYTAADALGLPAFNYMKGSVPTAWTIVIMVNGFIGAAFAMILFSSALKAIPVQQLWASEVDGASRWQQIRYIILPHLRWPILFVTSYQTLSLLSSYQEIWLTTNGGPGRTTTVWALESFNTALNSYTGNLQYGLGAAMALILVIVGVSLSIIYLRLFRFDELLGRPKIEF</sequence>
<comment type="subcellular location">
    <subcellularLocation>
        <location evidence="1 7">Cell membrane</location>
        <topology evidence="1 7">Multi-pass membrane protein</topology>
    </subcellularLocation>
</comment>
<evidence type="ECO:0000313" key="10">
    <source>
        <dbReference type="Proteomes" id="UP000052167"/>
    </source>
</evidence>
<dbReference type="Proteomes" id="UP000052167">
    <property type="component" value="Unassembled WGS sequence"/>
</dbReference>
<dbReference type="EMBL" id="JOKJ01000002">
    <property type="protein sequence ID" value="KEQ10449.1"/>
    <property type="molecule type" value="Genomic_DNA"/>
</dbReference>
<dbReference type="Pfam" id="PF00528">
    <property type="entry name" value="BPD_transp_1"/>
    <property type="match status" value="1"/>
</dbReference>
<organism evidence="9 10">
    <name type="scientific">Pseudorhizobium pelagicum</name>
    <dbReference type="NCBI Taxonomy" id="1509405"/>
    <lineage>
        <taxon>Bacteria</taxon>
        <taxon>Pseudomonadati</taxon>
        <taxon>Pseudomonadota</taxon>
        <taxon>Alphaproteobacteria</taxon>
        <taxon>Hyphomicrobiales</taxon>
        <taxon>Rhizobiaceae</taxon>
        <taxon>Rhizobium/Agrobacterium group</taxon>
        <taxon>Pseudorhizobium</taxon>
    </lineage>
</organism>
<feature type="transmembrane region" description="Helical" evidence="7">
    <location>
        <begin position="200"/>
        <end position="224"/>
    </location>
</feature>
<feature type="domain" description="ABC transmembrane type-1" evidence="8">
    <location>
        <begin position="196"/>
        <end position="413"/>
    </location>
</feature>
<dbReference type="InterPro" id="IPR000515">
    <property type="entry name" value="MetI-like"/>
</dbReference>
<keyword evidence="2 7" id="KW-0813">Transport</keyword>
<dbReference type="SUPFAM" id="SSF161098">
    <property type="entry name" value="MetI-like"/>
    <property type="match status" value="1"/>
</dbReference>
<accession>A0A922P2X9</accession>
<dbReference type="GO" id="GO:0055085">
    <property type="term" value="P:transmembrane transport"/>
    <property type="evidence" value="ECO:0007669"/>
    <property type="project" value="InterPro"/>
</dbReference>
<evidence type="ECO:0000259" key="8">
    <source>
        <dbReference type="PROSITE" id="PS50928"/>
    </source>
</evidence>
<dbReference type="AlphaFoldDB" id="A0A922P2X9"/>
<feature type="transmembrane region" description="Helical" evidence="7">
    <location>
        <begin position="236"/>
        <end position="254"/>
    </location>
</feature>
<keyword evidence="10" id="KW-1185">Reference proteome</keyword>